<accession>A0ABT7EAF9</accession>
<organism evidence="4 5">
    <name type="scientific">Romboutsia sedimentorum</name>
    <dbReference type="NCBI Taxonomy" id="1368474"/>
    <lineage>
        <taxon>Bacteria</taxon>
        <taxon>Bacillati</taxon>
        <taxon>Bacillota</taxon>
        <taxon>Clostridia</taxon>
        <taxon>Peptostreptococcales</taxon>
        <taxon>Peptostreptococcaceae</taxon>
        <taxon>Romboutsia</taxon>
    </lineage>
</organism>
<gene>
    <name evidence="4" type="ORF">QOZ84_02960</name>
</gene>
<dbReference type="PANTHER" id="PTHR43479:SF11">
    <property type="entry name" value="ACREF_ENVCD OPERON REPRESSOR-RELATED"/>
    <property type="match status" value="1"/>
</dbReference>
<dbReference type="PANTHER" id="PTHR43479">
    <property type="entry name" value="ACREF/ENVCD OPERON REPRESSOR-RELATED"/>
    <property type="match status" value="1"/>
</dbReference>
<keyword evidence="1 2" id="KW-0238">DNA-binding</keyword>
<name>A0ABT7EAF9_9FIRM</name>
<dbReference type="InterPro" id="IPR009057">
    <property type="entry name" value="Homeodomain-like_sf"/>
</dbReference>
<evidence type="ECO:0000313" key="4">
    <source>
        <dbReference type="EMBL" id="MDK2562495.1"/>
    </source>
</evidence>
<sequence length="220" mass="25770">MELDNKEDIRNKIIKVSSRLFIEQGYTKTTIRQIADECDLGRGHLYYYFKKKEDIVLYLYKNLIQQIHSFIKETKNEAIDPLISYAIIQYVYIKVIVTNKALFRMYIQASETTTVRKEYIKTIKAILNENLKAFNCNFNQRDVNLSIIIGSAGEDELLRSFYNKDILLELEEIIESTIKTRLLLLNISHEDVSKIISKCKAEVKIIDIDKIIKNVHIVEI</sequence>
<comment type="caution">
    <text evidence="4">The sequence shown here is derived from an EMBL/GenBank/DDBJ whole genome shotgun (WGS) entry which is preliminary data.</text>
</comment>
<dbReference type="InterPro" id="IPR023772">
    <property type="entry name" value="DNA-bd_HTH_TetR-type_CS"/>
</dbReference>
<evidence type="ECO:0000313" key="5">
    <source>
        <dbReference type="Proteomes" id="UP001301012"/>
    </source>
</evidence>
<feature type="DNA-binding region" description="H-T-H motif" evidence="2">
    <location>
        <begin position="30"/>
        <end position="49"/>
    </location>
</feature>
<dbReference type="EMBL" id="JASKYM010000001">
    <property type="protein sequence ID" value="MDK2562495.1"/>
    <property type="molecule type" value="Genomic_DNA"/>
</dbReference>
<dbReference type="Gene3D" id="1.10.357.10">
    <property type="entry name" value="Tetracycline Repressor, domain 2"/>
    <property type="match status" value="1"/>
</dbReference>
<dbReference type="PROSITE" id="PS01081">
    <property type="entry name" value="HTH_TETR_1"/>
    <property type="match status" value="1"/>
</dbReference>
<protein>
    <submittedName>
        <fullName evidence="4">TetR/AcrR family transcriptional regulator</fullName>
    </submittedName>
</protein>
<feature type="domain" description="HTH tetR-type" evidence="3">
    <location>
        <begin position="7"/>
        <end position="67"/>
    </location>
</feature>
<dbReference type="Pfam" id="PF00440">
    <property type="entry name" value="TetR_N"/>
    <property type="match status" value="1"/>
</dbReference>
<keyword evidence="5" id="KW-1185">Reference proteome</keyword>
<dbReference type="PRINTS" id="PR00455">
    <property type="entry name" value="HTHTETR"/>
</dbReference>
<evidence type="ECO:0000256" key="1">
    <source>
        <dbReference type="ARBA" id="ARBA00023125"/>
    </source>
</evidence>
<evidence type="ECO:0000256" key="2">
    <source>
        <dbReference type="PROSITE-ProRule" id="PRU00335"/>
    </source>
</evidence>
<dbReference type="RefSeq" id="WP_284131470.1">
    <property type="nucleotide sequence ID" value="NZ_JASKYM010000001.1"/>
</dbReference>
<dbReference type="PROSITE" id="PS50977">
    <property type="entry name" value="HTH_TETR_2"/>
    <property type="match status" value="1"/>
</dbReference>
<reference evidence="4 5" key="1">
    <citation type="submission" date="2023-05" db="EMBL/GenBank/DDBJ databases">
        <title>Rombocin, a short stable natural nisin variant, displays selective antimicrobial activity against Listeria monocytogenes and employs dual mode of action to kill target bacterial strains.</title>
        <authorList>
            <person name="Wambui J."/>
            <person name="Stephan R."/>
            <person name="Kuipers O.P."/>
        </authorList>
    </citation>
    <scope>NUCLEOTIDE SEQUENCE [LARGE SCALE GENOMIC DNA]</scope>
    <source>
        <strain evidence="4 5">RC002</strain>
    </source>
</reference>
<dbReference type="InterPro" id="IPR001647">
    <property type="entry name" value="HTH_TetR"/>
</dbReference>
<dbReference type="InterPro" id="IPR050624">
    <property type="entry name" value="HTH-type_Tx_Regulator"/>
</dbReference>
<evidence type="ECO:0000259" key="3">
    <source>
        <dbReference type="PROSITE" id="PS50977"/>
    </source>
</evidence>
<dbReference type="SUPFAM" id="SSF46689">
    <property type="entry name" value="Homeodomain-like"/>
    <property type="match status" value="1"/>
</dbReference>
<dbReference type="Proteomes" id="UP001301012">
    <property type="component" value="Unassembled WGS sequence"/>
</dbReference>
<proteinExistence type="predicted"/>